<dbReference type="EMBL" id="JASJOS010000006">
    <property type="protein sequence ID" value="MDJ1481688.1"/>
    <property type="molecule type" value="Genomic_DNA"/>
</dbReference>
<comment type="caution">
    <text evidence="1">The sequence shown here is derived from an EMBL/GenBank/DDBJ whole genome shotgun (WGS) entry which is preliminary data.</text>
</comment>
<reference evidence="1" key="1">
    <citation type="submission" date="2023-05" db="EMBL/GenBank/DDBJ databases">
        <authorList>
            <person name="Zhang X."/>
        </authorList>
    </citation>
    <scope>NUCLEOTIDE SEQUENCE</scope>
    <source>
        <strain evidence="1">YF14B1</strain>
    </source>
</reference>
<sequence>MKIKFLLSADVFLTDGIGYIDMDVNFISMAYCGTGKAKTDCLGMQNETYLYAVGSD</sequence>
<protein>
    <submittedName>
        <fullName evidence="1">Uncharacterized protein</fullName>
    </submittedName>
</protein>
<dbReference type="Proteomes" id="UP001241110">
    <property type="component" value="Unassembled WGS sequence"/>
</dbReference>
<name>A0AAE3QS68_9BACT</name>
<organism evidence="1 2">
    <name type="scientific">Xanthocytophaga flava</name>
    <dbReference type="NCBI Taxonomy" id="3048013"/>
    <lineage>
        <taxon>Bacteria</taxon>
        <taxon>Pseudomonadati</taxon>
        <taxon>Bacteroidota</taxon>
        <taxon>Cytophagia</taxon>
        <taxon>Cytophagales</taxon>
        <taxon>Rhodocytophagaceae</taxon>
        <taxon>Xanthocytophaga</taxon>
    </lineage>
</organism>
<accession>A0AAE3QS68</accession>
<evidence type="ECO:0000313" key="2">
    <source>
        <dbReference type="Proteomes" id="UP001241110"/>
    </source>
</evidence>
<evidence type="ECO:0000313" key="1">
    <source>
        <dbReference type="EMBL" id="MDJ1481688.1"/>
    </source>
</evidence>
<proteinExistence type="predicted"/>
<gene>
    <name evidence="1" type="ORF">QNI16_14400</name>
</gene>
<dbReference type="RefSeq" id="WP_313979806.1">
    <property type="nucleotide sequence ID" value="NZ_JASJOS010000006.1"/>
</dbReference>
<dbReference type="AlphaFoldDB" id="A0AAE3QS68"/>